<feature type="region of interest" description="Disordered" evidence="4">
    <location>
        <begin position="437"/>
        <end position="481"/>
    </location>
</feature>
<evidence type="ECO:0000313" key="6">
    <source>
        <dbReference type="EMBL" id="MEX6430360.1"/>
    </source>
</evidence>
<dbReference type="PANTHER" id="PTHR30313">
    <property type="entry name" value="DNA PRIMASE"/>
    <property type="match status" value="1"/>
</dbReference>
<gene>
    <name evidence="6" type="ORF">AB6A68_11030</name>
</gene>
<evidence type="ECO:0000313" key="7">
    <source>
        <dbReference type="Proteomes" id="UP001560267"/>
    </source>
</evidence>
<dbReference type="EMBL" id="JBFSHR010000048">
    <property type="protein sequence ID" value="MEX6430360.1"/>
    <property type="molecule type" value="Genomic_DNA"/>
</dbReference>
<dbReference type="InterPro" id="IPR050219">
    <property type="entry name" value="DnaG_primase"/>
</dbReference>
<feature type="compositionally biased region" description="Polar residues" evidence="4">
    <location>
        <begin position="459"/>
        <end position="481"/>
    </location>
</feature>
<dbReference type="InterPro" id="IPR037068">
    <property type="entry name" value="DNA_primase_core_N_sf"/>
</dbReference>
<keyword evidence="2" id="KW-0863">Zinc-finger</keyword>
<dbReference type="Gene3D" id="3.90.980.10">
    <property type="entry name" value="DNA primase, catalytic core, N-terminal domain"/>
    <property type="match status" value="1"/>
</dbReference>
<dbReference type="PANTHER" id="PTHR30313:SF2">
    <property type="entry name" value="DNA PRIMASE"/>
    <property type="match status" value="1"/>
</dbReference>
<name>A0ABV3Y4N3_9ACTN</name>
<proteinExistence type="predicted"/>
<dbReference type="Proteomes" id="UP001560267">
    <property type="component" value="Unassembled WGS sequence"/>
</dbReference>
<evidence type="ECO:0000259" key="5">
    <source>
        <dbReference type="SMART" id="SM00400"/>
    </source>
</evidence>
<keyword evidence="3" id="KW-0862">Zinc</keyword>
<dbReference type="Pfam" id="PF13155">
    <property type="entry name" value="Toprim_2"/>
    <property type="match status" value="1"/>
</dbReference>
<organism evidence="6 7">
    <name type="scientific">Ferrimicrobium acidiphilum</name>
    <dbReference type="NCBI Taxonomy" id="121039"/>
    <lineage>
        <taxon>Bacteria</taxon>
        <taxon>Bacillati</taxon>
        <taxon>Actinomycetota</taxon>
        <taxon>Acidimicrobiia</taxon>
        <taxon>Acidimicrobiales</taxon>
        <taxon>Acidimicrobiaceae</taxon>
        <taxon>Ferrimicrobium</taxon>
    </lineage>
</organism>
<keyword evidence="7" id="KW-1185">Reference proteome</keyword>
<evidence type="ECO:0000256" key="1">
    <source>
        <dbReference type="ARBA" id="ARBA00022723"/>
    </source>
</evidence>
<dbReference type="RefSeq" id="WP_369084759.1">
    <property type="nucleotide sequence ID" value="NZ_JBFSHR010000048.1"/>
</dbReference>
<accession>A0ABV3Y4N3</accession>
<protein>
    <submittedName>
        <fullName evidence="6">CHC2 zinc finger domain-containing protein</fullName>
    </submittedName>
</protein>
<dbReference type="SUPFAM" id="SSF56731">
    <property type="entry name" value="DNA primase core"/>
    <property type="match status" value="1"/>
</dbReference>
<keyword evidence="1" id="KW-0479">Metal-binding</keyword>
<dbReference type="Pfam" id="PF01807">
    <property type="entry name" value="Zn_ribbon_DnaG"/>
    <property type="match status" value="1"/>
</dbReference>
<dbReference type="SMART" id="SM00400">
    <property type="entry name" value="ZnF_CHCC"/>
    <property type="match status" value="1"/>
</dbReference>
<dbReference type="InterPro" id="IPR002694">
    <property type="entry name" value="Znf_CHC2"/>
</dbReference>
<comment type="caution">
    <text evidence="6">The sequence shown here is derived from an EMBL/GenBank/DDBJ whole genome shotgun (WGS) entry which is preliminary data.</text>
</comment>
<evidence type="ECO:0000256" key="2">
    <source>
        <dbReference type="ARBA" id="ARBA00022771"/>
    </source>
</evidence>
<feature type="domain" description="Zinc finger CHC2-type" evidence="5">
    <location>
        <begin position="32"/>
        <end position="88"/>
    </location>
</feature>
<sequence length="481" mass="52167">MPIDFPSVRARHSLADVARRTGFDVPTSSGDYKVCCPMPDHDNPRPSMVLHLRTDRFHCFGCGAHGDVVEWVRSIYRVSVSEAVGMLDAGGSFPPILSRSTGLPNTRASARPVSTAELPDLNRTPSERVKAALAEAWRYYSYARLHDEGFNYLQSRGISVIDLEAELGRPVVGHTPHKSPDQLIVRLKEKGFTDNELVDAGLARRTPGRPMIDAFRDRVMVPVRDDVGDVIGFIGRYDGTRGDVPKYLNCTKTITYDKAVNLYRPSQHALDPDAQVIVCEGTLDALAIAAVAASAGVSAKFAPVVESGLAISEAQWDTILAIHPGSIVLCADGDEAGRRANAQWAAELAQRGRDSVITFWPDGDDPASYLARYGPKGLASITRSEANRPLDDPRRRIRTYPVSAAFARALLLADLATRTGRPVDQAVLQLLKQLGQQQSRSHLSTTATTPQGIGPEVLSSASLMPNTGEDNSCCRNRTSSG</sequence>
<feature type="compositionally biased region" description="Polar residues" evidence="4">
    <location>
        <begin position="439"/>
        <end position="451"/>
    </location>
</feature>
<evidence type="ECO:0000256" key="3">
    <source>
        <dbReference type="ARBA" id="ARBA00022833"/>
    </source>
</evidence>
<dbReference type="SUPFAM" id="SSF57783">
    <property type="entry name" value="Zinc beta-ribbon"/>
    <property type="match status" value="1"/>
</dbReference>
<dbReference type="Gene3D" id="3.90.580.10">
    <property type="entry name" value="Zinc finger, CHC2-type domain"/>
    <property type="match status" value="1"/>
</dbReference>
<dbReference type="InterPro" id="IPR013264">
    <property type="entry name" value="DNAG_N"/>
</dbReference>
<dbReference type="InterPro" id="IPR036977">
    <property type="entry name" value="DNA_primase_Znf_CHC2"/>
</dbReference>
<dbReference type="Pfam" id="PF08275">
    <property type="entry name" value="DNAG_N"/>
    <property type="match status" value="1"/>
</dbReference>
<reference evidence="6 7" key="1">
    <citation type="submission" date="2024-07" db="EMBL/GenBank/DDBJ databases">
        <title>Draft Genome Sequence of Ferrimicrobium acidiphilum Strain YE2023, Isolated from a Pulp of Bioleach Reactor.</title>
        <authorList>
            <person name="Elkina Y.A."/>
            <person name="Bulaeva A.G."/>
            <person name="Beletsky A.V."/>
            <person name="Mardanov A.V."/>
        </authorList>
    </citation>
    <scope>NUCLEOTIDE SEQUENCE [LARGE SCALE GENOMIC DNA]</scope>
    <source>
        <strain evidence="6 7">YE2023</strain>
    </source>
</reference>
<evidence type="ECO:0000256" key="4">
    <source>
        <dbReference type="SAM" id="MobiDB-lite"/>
    </source>
</evidence>
<dbReference type="Gene3D" id="3.40.1360.10">
    <property type="match status" value="1"/>
</dbReference>